<dbReference type="RefSeq" id="WP_307262627.1">
    <property type="nucleotide sequence ID" value="NZ_JAUSVL010000001.1"/>
</dbReference>
<dbReference type="Proteomes" id="UP001238163">
    <property type="component" value="Unassembled WGS sequence"/>
</dbReference>
<comment type="caution">
    <text evidence="1">The sequence shown here is derived from an EMBL/GenBank/DDBJ whole genome shotgun (WGS) entry which is preliminary data.</text>
</comment>
<name>A0AAE3VHL8_9BACT</name>
<sequence>MNGCGLAQVHGVDGRLAADADAAFGAAGAGVAVGEFLDAAAAIADDIRLWSGGEIARIAFAESRGEGCEALGTVGP</sequence>
<evidence type="ECO:0000313" key="2">
    <source>
        <dbReference type="Proteomes" id="UP001238163"/>
    </source>
</evidence>
<protein>
    <submittedName>
        <fullName evidence="1">Uncharacterized protein</fullName>
    </submittedName>
</protein>
<gene>
    <name evidence="1" type="ORF">J3R75_002874</name>
</gene>
<organism evidence="1 2">
    <name type="scientific">Oligosphaera ethanolica</name>
    <dbReference type="NCBI Taxonomy" id="760260"/>
    <lineage>
        <taxon>Bacteria</taxon>
        <taxon>Pseudomonadati</taxon>
        <taxon>Lentisphaerota</taxon>
        <taxon>Oligosphaeria</taxon>
        <taxon>Oligosphaerales</taxon>
        <taxon>Oligosphaeraceae</taxon>
        <taxon>Oligosphaera</taxon>
    </lineage>
</organism>
<accession>A0AAE3VHL8</accession>
<evidence type="ECO:0000313" key="1">
    <source>
        <dbReference type="EMBL" id="MDQ0290767.1"/>
    </source>
</evidence>
<dbReference type="AlphaFoldDB" id="A0AAE3VHL8"/>
<keyword evidence="2" id="KW-1185">Reference proteome</keyword>
<dbReference type="EMBL" id="JAUSVL010000001">
    <property type="protein sequence ID" value="MDQ0290767.1"/>
    <property type="molecule type" value="Genomic_DNA"/>
</dbReference>
<proteinExistence type="predicted"/>
<reference evidence="1" key="1">
    <citation type="submission" date="2023-07" db="EMBL/GenBank/DDBJ databases">
        <title>Genomic Encyclopedia of Type Strains, Phase IV (KMG-IV): sequencing the most valuable type-strain genomes for metagenomic binning, comparative biology and taxonomic classification.</title>
        <authorList>
            <person name="Goeker M."/>
        </authorList>
    </citation>
    <scope>NUCLEOTIDE SEQUENCE</scope>
    <source>
        <strain evidence="1">DSM 24202</strain>
    </source>
</reference>